<evidence type="ECO:0000259" key="3">
    <source>
        <dbReference type="PROSITE" id="PS51352"/>
    </source>
</evidence>
<dbReference type="PANTHER" id="PTHR42852">
    <property type="entry name" value="THIOL:DISULFIDE INTERCHANGE PROTEIN DSBE"/>
    <property type="match status" value="1"/>
</dbReference>
<dbReference type="GO" id="GO:0016491">
    <property type="term" value="F:oxidoreductase activity"/>
    <property type="evidence" value="ECO:0007669"/>
    <property type="project" value="InterPro"/>
</dbReference>
<sequence length="166" mass="18306">MQKCIIAMFLLVAGLAVSVSGDASAEGWEDAVPVMKAVPFDAENLDGDSVSLRDYEGDNMLLVFFTTWCEVCQQELPMLSENYDFLKDKGIEVLAVNMATAERKDTDIKAFASGLQIPVVIDRDGRIAKSYGVQGIPTTYAIDEQQEIVKPFFGPLNKQEVLKAFE</sequence>
<dbReference type="Pfam" id="PF00578">
    <property type="entry name" value="AhpC-TSA"/>
    <property type="match status" value="1"/>
</dbReference>
<dbReference type="CDD" id="cd02966">
    <property type="entry name" value="TlpA_like_family"/>
    <property type="match status" value="1"/>
</dbReference>
<evidence type="ECO:0000313" key="4">
    <source>
        <dbReference type="EMBL" id="QQK80803.1"/>
    </source>
</evidence>
<keyword evidence="2" id="KW-0732">Signal</keyword>
<dbReference type="AlphaFoldDB" id="A0A7T6ZC87"/>
<dbReference type="GO" id="GO:0016209">
    <property type="term" value="F:antioxidant activity"/>
    <property type="evidence" value="ECO:0007669"/>
    <property type="project" value="InterPro"/>
</dbReference>
<keyword evidence="1" id="KW-1015">Disulfide bond</keyword>
<dbReference type="Gene3D" id="3.40.30.10">
    <property type="entry name" value="Glutaredoxin"/>
    <property type="match status" value="1"/>
</dbReference>
<evidence type="ECO:0000256" key="2">
    <source>
        <dbReference type="SAM" id="SignalP"/>
    </source>
</evidence>
<reference evidence="4 5" key="1">
    <citation type="submission" date="2020-06" db="EMBL/GenBank/DDBJ databases">
        <title>Genomic analysis of Salicibibacter sp. NKC21-4.</title>
        <authorList>
            <person name="Oh Y.J."/>
        </authorList>
    </citation>
    <scope>NUCLEOTIDE SEQUENCE [LARGE SCALE GENOMIC DNA]</scope>
    <source>
        <strain evidence="4 5">NKC21-4</strain>
    </source>
</reference>
<gene>
    <name evidence="4" type="ORF">HUG20_13465</name>
</gene>
<feature type="chain" id="PRO_5032404954" evidence="2">
    <location>
        <begin position="26"/>
        <end position="166"/>
    </location>
</feature>
<dbReference type="EMBL" id="CP054706">
    <property type="protein sequence ID" value="QQK80803.1"/>
    <property type="molecule type" value="Genomic_DNA"/>
</dbReference>
<dbReference type="RefSeq" id="WP_200085169.1">
    <property type="nucleotide sequence ID" value="NZ_CP054706.1"/>
</dbReference>
<dbReference type="PANTHER" id="PTHR42852:SF13">
    <property type="entry name" value="PROTEIN DIPZ"/>
    <property type="match status" value="1"/>
</dbReference>
<dbReference type="InterPro" id="IPR050553">
    <property type="entry name" value="Thioredoxin_ResA/DsbE_sf"/>
</dbReference>
<name>A0A7T6ZC87_9BACI</name>
<evidence type="ECO:0000256" key="1">
    <source>
        <dbReference type="ARBA" id="ARBA00023157"/>
    </source>
</evidence>
<dbReference type="KEGG" id="scib:HUG20_13465"/>
<dbReference type="InterPro" id="IPR000866">
    <property type="entry name" value="AhpC/TSA"/>
</dbReference>
<dbReference type="InterPro" id="IPR013766">
    <property type="entry name" value="Thioredoxin_domain"/>
</dbReference>
<accession>A0A7T6ZC87</accession>
<evidence type="ECO:0000313" key="5">
    <source>
        <dbReference type="Proteomes" id="UP000595349"/>
    </source>
</evidence>
<keyword evidence="5" id="KW-1185">Reference proteome</keyword>
<dbReference type="InterPro" id="IPR036249">
    <property type="entry name" value="Thioredoxin-like_sf"/>
</dbReference>
<protein>
    <submittedName>
        <fullName evidence="4">TlpA family protein disulfide reductase</fullName>
    </submittedName>
</protein>
<feature type="domain" description="Thioredoxin" evidence="3">
    <location>
        <begin position="31"/>
        <end position="166"/>
    </location>
</feature>
<organism evidence="4 5">
    <name type="scientific">Salicibibacter cibi</name>
    <dbReference type="NCBI Taxonomy" id="2743001"/>
    <lineage>
        <taxon>Bacteria</taxon>
        <taxon>Bacillati</taxon>
        <taxon>Bacillota</taxon>
        <taxon>Bacilli</taxon>
        <taxon>Bacillales</taxon>
        <taxon>Bacillaceae</taxon>
        <taxon>Salicibibacter</taxon>
    </lineage>
</organism>
<feature type="signal peptide" evidence="2">
    <location>
        <begin position="1"/>
        <end position="25"/>
    </location>
</feature>
<proteinExistence type="predicted"/>
<dbReference type="PROSITE" id="PS51352">
    <property type="entry name" value="THIOREDOXIN_2"/>
    <property type="match status" value="1"/>
</dbReference>
<dbReference type="Proteomes" id="UP000595349">
    <property type="component" value="Chromosome"/>
</dbReference>
<dbReference type="SUPFAM" id="SSF52833">
    <property type="entry name" value="Thioredoxin-like"/>
    <property type="match status" value="1"/>
</dbReference>